<reference evidence="12 13" key="1">
    <citation type="submission" date="2018-07" db="EMBL/GenBank/DDBJ databases">
        <title>Genomic Encyclopedia of Type Strains, Phase IV (KMG-IV): sequencing the most valuable type-strain genomes for metagenomic binning, comparative biology and taxonomic classification.</title>
        <authorList>
            <person name="Goeker M."/>
        </authorList>
    </citation>
    <scope>NUCLEOTIDE SEQUENCE [LARGE SCALE GENOMIC DNA]</scope>
    <source>
        <strain evidence="12 13">DSM 21410</strain>
    </source>
</reference>
<keyword evidence="8" id="KW-0131">Cell cycle</keyword>
<feature type="domain" description="Tyr recombinase" evidence="10">
    <location>
        <begin position="126"/>
        <end position="313"/>
    </location>
</feature>
<dbReference type="PROSITE" id="PS51900">
    <property type="entry name" value="CB"/>
    <property type="match status" value="1"/>
</dbReference>
<dbReference type="Gene3D" id="1.10.150.130">
    <property type="match status" value="1"/>
</dbReference>
<protein>
    <submittedName>
        <fullName evidence="12">Integrase/recombinase XerD</fullName>
    </submittedName>
</protein>
<dbReference type="InterPro" id="IPR013762">
    <property type="entry name" value="Integrase-like_cat_sf"/>
</dbReference>
<evidence type="ECO:0000259" key="11">
    <source>
        <dbReference type="PROSITE" id="PS51900"/>
    </source>
</evidence>
<accession>A0A368ZVG9</accession>
<evidence type="ECO:0000256" key="7">
    <source>
        <dbReference type="ARBA" id="ARBA00023172"/>
    </source>
</evidence>
<dbReference type="PROSITE" id="PS51898">
    <property type="entry name" value="TYR_RECOMBINASE"/>
    <property type="match status" value="1"/>
</dbReference>
<dbReference type="GO" id="GO:0003677">
    <property type="term" value="F:DNA binding"/>
    <property type="evidence" value="ECO:0007669"/>
    <property type="project" value="UniProtKB-UniRule"/>
</dbReference>
<evidence type="ECO:0000256" key="8">
    <source>
        <dbReference type="ARBA" id="ARBA00023306"/>
    </source>
</evidence>
<comment type="subcellular location">
    <subcellularLocation>
        <location evidence="1">Cytoplasm</location>
    </subcellularLocation>
</comment>
<dbReference type="GO" id="GO:0007059">
    <property type="term" value="P:chromosome segregation"/>
    <property type="evidence" value="ECO:0007669"/>
    <property type="project" value="UniProtKB-KW"/>
</dbReference>
<evidence type="ECO:0000256" key="4">
    <source>
        <dbReference type="ARBA" id="ARBA00022829"/>
    </source>
</evidence>
<dbReference type="InterPro" id="IPR010998">
    <property type="entry name" value="Integrase_recombinase_N"/>
</dbReference>
<keyword evidence="2" id="KW-0963">Cytoplasm</keyword>
<dbReference type="InterPro" id="IPR044068">
    <property type="entry name" value="CB"/>
</dbReference>
<feature type="domain" description="Core-binding (CB)" evidence="11">
    <location>
        <begin position="12"/>
        <end position="104"/>
    </location>
</feature>
<dbReference type="SUPFAM" id="SSF56349">
    <property type="entry name" value="DNA breaking-rejoining enzymes"/>
    <property type="match status" value="1"/>
</dbReference>
<dbReference type="RefSeq" id="WP_114366590.1">
    <property type="nucleotide sequence ID" value="NZ_BHZF01000008.1"/>
</dbReference>
<dbReference type="GO" id="GO:0005737">
    <property type="term" value="C:cytoplasm"/>
    <property type="evidence" value="ECO:0007669"/>
    <property type="project" value="UniProtKB-SubCell"/>
</dbReference>
<keyword evidence="3" id="KW-0132">Cell division</keyword>
<dbReference type="PANTHER" id="PTHR30349:SF77">
    <property type="entry name" value="TYROSINE RECOMBINASE XERC"/>
    <property type="match status" value="1"/>
</dbReference>
<keyword evidence="6 9" id="KW-0238">DNA-binding</keyword>
<dbReference type="InterPro" id="IPR050090">
    <property type="entry name" value="Tyrosine_recombinase_XerCD"/>
</dbReference>
<evidence type="ECO:0000313" key="12">
    <source>
        <dbReference type="EMBL" id="RCX01002.1"/>
    </source>
</evidence>
<keyword evidence="5" id="KW-0229">DNA integration</keyword>
<dbReference type="Pfam" id="PF13102">
    <property type="entry name" value="Phage_int_SAM_5"/>
    <property type="match status" value="1"/>
</dbReference>
<gene>
    <name evidence="12" type="ORF">DES35_1104</name>
</gene>
<dbReference type="InterPro" id="IPR002104">
    <property type="entry name" value="Integrase_catalytic"/>
</dbReference>
<evidence type="ECO:0000256" key="6">
    <source>
        <dbReference type="ARBA" id="ARBA00023125"/>
    </source>
</evidence>
<dbReference type="GO" id="GO:0015074">
    <property type="term" value="P:DNA integration"/>
    <property type="evidence" value="ECO:0007669"/>
    <property type="project" value="UniProtKB-KW"/>
</dbReference>
<proteinExistence type="predicted"/>
<dbReference type="InterPro" id="IPR025269">
    <property type="entry name" value="SAM-like_dom"/>
</dbReference>
<dbReference type="GO" id="GO:0051301">
    <property type="term" value="P:cell division"/>
    <property type="evidence" value="ECO:0007669"/>
    <property type="project" value="UniProtKB-KW"/>
</dbReference>
<evidence type="ECO:0000313" key="13">
    <source>
        <dbReference type="Proteomes" id="UP000253517"/>
    </source>
</evidence>
<comment type="caution">
    <text evidence="12">The sequence shown here is derived from an EMBL/GenBank/DDBJ whole genome shotgun (WGS) entry which is preliminary data.</text>
</comment>
<dbReference type="InterPro" id="IPR011010">
    <property type="entry name" value="DNA_brk_join_enz"/>
</dbReference>
<evidence type="ECO:0000256" key="5">
    <source>
        <dbReference type="ARBA" id="ARBA00022908"/>
    </source>
</evidence>
<dbReference type="Proteomes" id="UP000253517">
    <property type="component" value="Unassembled WGS sequence"/>
</dbReference>
<dbReference type="GO" id="GO:0006310">
    <property type="term" value="P:DNA recombination"/>
    <property type="evidence" value="ECO:0007669"/>
    <property type="project" value="UniProtKB-KW"/>
</dbReference>
<dbReference type="Gene3D" id="1.10.443.10">
    <property type="entry name" value="Intergrase catalytic core"/>
    <property type="match status" value="1"/>
</dbReference>
<evidence type="ECO:0000259" key="10">
    <source>
        <dbReference type="PROSITE" id="PS51898"/>
    </source>
</evidence>
<dbReference type="AlphaFoldDB" id="A0A368ZVG9"/>
<evidence type="ECO:0000256" key="2">
    <source>
        <dbReference type="ARBA" id="ARBA00022490"/>
    </source>
</evidence>
<keyword evidence="7" id="KW-0233">DNA recombination</keyword>
<dbReference type="Pfam" id="PF00589">
    <property type="entry name" value="Phage_integrase"/>
    <property type="match status" value="1"/>
</dbReference>
<name>A0A368ZVG9_9FLAO</name>
<sequence length="313" mass="36371">MGRPSNIIVVTEAYQKLAESFYQYQKRLGYVENSYKARFNYLNEFLQWLEQQGLLDITQIQAPEINRYYSYISSRPSKKDGGALSQKTTHSHMRIIRDLFEMLFRSGQIPINPCSTLNFPYPKISEERTVLDQDEIKQLYQATETAQERAILSLAYGCGLRVGELVKCNIEDIRLREKILIVPQGKGNKRRVVPMSSGVSKDLANYYYNERDELTKGRDFKPNQNAFMLHSRGGRMNKDTYNKHLKKLIERTGNLEMKEKQITVHSLRHSIATHLLEQGIAVEQVRMFLGHSQLETTQIYTHISQKQLEDLIS</sequence>
<evidence type="ECO:0000256" key="3">
    <source>
        <dbReference type="ARBA" id="ARBA00022618"/>
    </source>
</evidence>
<evidence type="ECO:0000256" key="1">
    <source>
        <dbReference type="ARBA" id="ARBA00004496"/>
    </source>
</evidence>
<dbReference type="EMBL" id="QPJS01000010">
    <property type="protein sequence ID" value="RCX01002.1"/>
    <property type="molecule type" value="Genomic_DNA"/>
</dbReference>
<dbReference type="PANTHER" id="PTHR30349">
    <property type="entry name" value="PHAGE INTEGRASE-RELATED"/>
    <property type="match status" value="1"/>
</dbReference>
<evidence type="ECO:0000256" key="9">
    <source>
        <dbReference type="PROSITE-ProRule" id="PRU01248"/>
    </source>
</evidence>
<keyword evidence="13" id="KW-1185">Reference proteome</keyword>
<organism evidence="12 13">
    <name type="scientific">Schleiferia thermophila</name>
    <dbReference type="NCBI Taxonomy" id="884107"/>
    <lineage>
        <taxon>Bacteria</taxon>
        <taxon>Pseudomonadati</taxon>
        <taxon>Bacteroidota</taxon>
        <taxon>Flavobacteriia</taxon>
        <taxon>Flavobacteriales</taxon>
        <taxon>Schleiferiaceae</taxon>
        <taxon>Schleiferia</taxon>
    </lineage>
</organism>
<keyword evidence="4" id="KW-0159">Chromosome partition</keyword>